<dbReference type="GO" id="GO:0000976">
    <property type="term" value="F:transcription cis-regulatory region binding"/>
    <property type="evidence" value="ECO:0007669"/>
    <property type="project" value="TreeGrafter"/>
</dbReference>
<evidence type="ECO:0000313" key="6">
    <source>
        <dbReference type="Proteomes" id="UP000803884"/>
    </source>
</evidence>
<gene>
    <name evidence="5" type="ORF">WHR41_03938</name>
</gene>
<dbReference type="AlphaFoldDB" id="A0AB34KU98"/>
<dbReference type="Gene3D" id="4.10.240.10">
    <property type="entry name" value="Zn(2)-C6 fungal-type DNA-binding domain"/>
    <property type="match status" value="1"/>
</dbReference>
<feature type="region of interest" description="Disordered" evidence="3">
    <location>
        <begin position="597"/>
        <end position="639"/>
    </location>
</feature>
<comment type="subcellular location">
    <subcellularLocation>
        <location evidence="1">Nucleus</location>
    </subcellularLocation>
</comment>
<dbReference type="GeneID" id="96005382"/>
<dbReference type="SUPFAM" id="SSF57701">
    <property type="entry name" value="Zn2/Cys6 DNA-binding domain"/>
    <property type="match status" value="1"/>
</dbReference>
<dbReference type="InterPro" id="IPR021858">
    <property type="entry name" value="Fun_TF"/>
</dbReference>
<evidence type="ECO:0000256" key="1">
    <source>
        <dbReference type="ARBA" id="ARBA00004123"/>
    </source>
</evidence>
<accession>A0AB34KU98</accession>
<dbReference type="GO" id="GO:0000981">
    <property type="term" value="F:DNA-binding transcription factor activity, RNA polymerase II-specific"/>
    <property type="evidence" value="ECO:0007669"/>
    <property type="project" value="InterPro"/>
</dbReference>
<dbReference type="PANTHER" id="PTHR37534">
    <property type="entry name" value="TRANSCRIPTIONAL ACTIVATOR PROTEIN UGA3"/>
    <property type="match status" value="1"/>
</dbReference>
<sequence>MNAGDGDNIGEGSKPKRVRTGCLTCRERHLKCDEEWPNCQNCRKSSRECKRGIKLNFIDTWCGRPPQLVTLHGTKDWRVEFLDESREIADEYVGGTHVYPPLVQAAQVTQTRDRSREAASSYTIPGPSVLPQQALPPIQGILPNTQQSYMAPAPLQQPDMGSMFEPGRQEKYQFSMQPPNTNAARNPSYASTMQSGTLSAPMNDCLPMEQDLNTDENEKRESLSTGEETLFMQVFVEEVGVWMDSMDPLKHFSRLLPFHSLSEPMLLNAFLACGARHLTLINPVYTEEKALHYYDTATRYLLKALQNPNRDTVICATTAVILNVYEIMSERALQRMNHIAGARALIKECGWNARATGIGAACFWLNVGLEVLSCLHFNWQVAWNPDDWLIDMDLTREVHNGREESWTHRMLYIIAKVCNFRSTMPRSIEPNHRDEQIRTQQRYEEWTRLKGMADAWNDAIPRTMHPMAYVNPFQTSSKSCFPEVWLIKRTSIVARLFYHTAMLLLSQINPYMSVTVPGEMADMQSRHAQMICGITAHVKDRGVASIAIRSLAHAGEVLTDRREQEEVMQIFEKINKETGWRIGFVYKELKEKWGWAEEPSPAQMAQTHTAAQREKERQEQEQEQQLQQAQRHQQQQSMQLQQGFDFNAQNVAQNMSLPAVQLTPPQHQPPPQQQPPAGAAGKQNKKPPPGIPNPMYAKADFNLPQHPYQNFYVAPSSGYGHAQGGYWWNS</sequence>
<dbReference type="InterPro" id="IPR001138">
    <property type="entry name" value="Zn2Cys6_DnaBD"/>
</dbReference>
<protein>
    <recommendedName>
        <fullName evidence="4">Zn(2)-C6 fungal-type domain-containing protein</fullName>
    </recommendedName>
</protein>
<dbReference type="GO" id="GO:0008270">
    <property type="term" value="F:zinc ion binding"/>
    <property type="evidence" value="ECO:0007669"/>
    <property type="project" value="InterPro"/>
</dbReference>
<dbReference type="CDD" id="cd00067">
    <property type="entry name" value="GAL4"/>
    <property type="match status" value="1"/>
</dbReference>
<reference evidence="5 6" key="1">
    <citation type="journal article" date="2020" name="Microbiol. Resour. Announc.">
        <title>Draft Genome Sequence of a Cladosporium Species Isolated from the Mesophotic Ascidian Didemnum maculosum.</title>
        <authorList>
            <person name="Gioti A."/>
            <person name="Siaperas R."/>
            <person name="Nikolaivits E."/>
            <person name="Le Goff G."/>
            <person name="Ouazzani J."/>
            <person name="Kotoulas G."/>
            <person name="Topakas E."/>
        </authorList>
    </citation>
    <scope>NUCLEOTIDE SEQUENCE [LARGE SCALE GENOMIC DNA]</scope>
    <source>
        <strain evidence="5 6">TM138-S3</strain>
    </source>
</reference>
<comment type="caution">
    <text evidence="5">The sequence shown here is derived from an EMBL/GenBank/DDBJ whole genome shotgun (WGS) entry which is preliminary data.</text>
</comment>
<dbReference type="PROSITE" id="PS50048">
    <property type="entry name" value="ZN2_CY6_FUNGAL_2"/>
    <property type="match status" value="1"/>
</dbReference>
<dbReference type="SMART" id="SM00066">
    <property type="entry name" value="GAL4"/>
    <property type="match status" value="1"/>
</dbReference>
<feature type="region of interest" description="Disordered" evidence="3">
    <location>
        <begin position="661"/>
        <end position="698"/>
    </location>
</feature>
<feature type="domain" description="Zn(2)-C6 fungal-type" evidence="4">
    <location>
        <begin position="21"/>
        <end position="51"/>
    </location>
</feature>
<dbReference type="EMBL" id="JAAQHG020000010">
    <property type="protein sequence ID" value="KAL1587381.1"/>
    <property type="molecule type" value="Genomic_DNA"/>
</dbReference>
<feature type="compositionally biased region" description="Basic and acidic residues" evidence="3">
    <location>
        <begin position="611"/>
        <end position="620"/>
    </location>
</feature>
<dbReference type="Pfam" id="PF11951">
    <property type="entry name" value="Fungal_trans_2"/>
    <property type="match status" value="1"/>
</dbReference>
<dbReference type="Proteomes" id="UP000803884">
    <property type="component" value="Unassembled WGS sequence"/>
</dbReference>
<keyword evidence="2" id="KW-0539">Nucleus</keyword>
<dbReference type="GO" id="GO:0045944">
    <property type="term" value="P:positive regulation of transcription by RNA polymerase II"/>
    <property type="evidence" value="ECO:0007669"/>
    <property type="project" value="TreeGrafter"/>
</dbReference>
<evidence type="ECO:0000313" key="5">
    <source>
        <dbReference type="EMBL" id="KAL1587381.1"/>
    </source>
</evidence>
<evidence type="ECO:0000256" key="3">
    <source>
        <dbReference type="SAM" id="MobiDB-lite"/>
    </source>
</evidence>
<dbReference type="CDD" id="cd12148">
    <property type="entry name" value="fungal_TF_MHR"/>
    <property type="match status" value="1"/>
</dbReference>
<feature type="compositionally biased region" description="Low complexity" evidence="3">
    <location>
        <begin position="623"/>
        <end position="639"/>
    </location>
</feature>
<dbReference type="RefSeq" id="XP_069230486.1">
    <property type="nucleotide sequence ID" value="XM_069372544.1"/>
</dbReference>
<dbReference type="Pfam" id="PF00172">
    <property type="entry name" value="Zn_clus"/>
    <property type="match status" value="1"/>
</dbReference>
<proteinExistence type="predicted"/>
<evidence type="ECO:0000256" key="2">
    <source>
        <dbReference type="ARBA" id="ARBA00023242"/>
    </source>
</evidence>
<dbReference type="PROSITE" id="PS00463">
    <property type="entry name" value="ZN2_CY6_FUNGAL_1"/>
    <property type="match status" value="1"/>
</dbReference>
<evidence type="ECO:0000259" key="4">
    <source>
        <dbReference type="PROSITE" id="PS50048"/>
    </source>
</evidence>
<name>A0AB34KU98_9PEZI</name>
<keyword evidence="6" id="KW-1185">Reference proteome</keyword>
<dbReference type="InterPro" id="IPR036864">
    <property type="entry name" value="Zn2-C6_fun-type_DNA-bd_sf"/>
</dbReference>
<dbReference type="PANTHER" id="PTHR37534:SF40">
    <property type="entry name" value="ZN(2)-C6 FUNGAL-TYPE DOMAIN-CONTAINING PROTEIN"/>
    <property type="match status" value="1"/>
</dbReference>
<organism evidence="5 6">
    <name type="scientific">Cladosporium halotolerans</name>
    <dbReference type="NCBI Taxonomy" id="1052096"/>
    <lineage>
        <taxon>Eukaryota</taxon>
        <taxon>Fungi</taxon>
        <taxon>Dikarya</taxon>
        <taxon>Ascomycota</taxon>
        <taxon>Pezizomycotina</taxon>
        <taxon>Dothideomycetes</taxon>
        <taxon>Dothideomycetidae</taxon>
        <taxon>Cladosporiales</taxon>
        <taxon>Cladosporiaceae</taxon>
        <taxon>Cladosporium</taxon>
    </lineage>
</organism>
<dbReference type="GO" id="GO:0005634">
    <property type="term" value="C:nucleus"/>
    <property type="evidence" value="ECO:0007669"/>
    <property type="project" value="UniProtKB-SubCell"/>
</dbReference>